<feature type="region of interest" description="Disordered" evidence="1">
    <location>
        <begin position="20"/>
        <end position="45"/>
    </location>
</feature>
<feature type="non-terminal residue" evidence="2">
    <location>
        <position position="160"/>
    </location>
</feature>
<protein>
    <submittedName>
        <fullName evidence="2">Uncharacterized protein</fullName>
    </submittedName>
</protein>
<feature type="compositionally biased region" description="Low complexity" evidence="1">
    <location>
        <begin position="101"/>
        <end position="112"/>
    </location>
</feature>
<organism evidence="2">
    <name type="scientific">Homalodisca liturata</name>
    <dbReference type="NCBI Taxonomy" id="320908"/>
    <lineage>
        <taxon>Eukaryota</taxon>
        <taxon>Metazoa</taxon>
        <taxon>Ecdysozoa</taxon>
        <taxon>Arthropoda</taxon>
        <taxon>Hexapoda</taxon>
        <taxon>Insecta</taxon>
        <taxon>Pterygota</taxon>
        <taxon>Neoptera</taxon>
        <taxon>Paraneoptera</taxon>
        <taxon>Hemiptera</taxon>
        <taxon>Auchenorrhyncha</taxon>
        <taxon>Membracoidea</taxon>
        <taxon>Cicadellidae</taxon>
        <taxon>Cicadellinae</taxon>
        <taxon>Proconiini</taxon>
        <taxon>Homalodisca</taxon>
    </lineage>
</organism>
<reference evidence="2" key="1">
    <citation type="submission" date="2015-11" db="EMBL/GenBank/DDBJ databases">
        <title>De novo transcriptome assembly of four potential Pierce s Disease insect vectors from Arizona vineyards.</title>
        <authorList>
            <person name="Tassone E.E."/>
        </authorList>
    </citation>
    <scope>NUCLEOTIDE SEQUENCE</scope>
</reference>
<evidence type="ECO:0000313" key="2">
    <source>
        <dbReference type="EMBL" id="JAS70997.1"/>
    </source>
</evidence>
<evidence type="ECO:0000256" key="1">
    <source>
        <dbReference type="SAM" id="MobiDB-lite"/>
    </source>
</evidence>
<feature type="compositionally biased region" description="Acidic residues" evidence="1">
    <location>
        <begin position="113"/>
        <end position="122"/>
    </location>
</feature>
<sequence length="160" mass="17357">MSTNTEDLIKIVTEILDLPSESDVDPKTDPVELASESDIDPTTNFVQLPSECDFERVSEAESNTHTSAVSDHNIEAVGLNILSSNVLSEESENEYFTESGVSSKTTSFVDSSSEADDTDEDPNYIPSDVESNNSEEIEQSSEGELVLNLNQPSTSKTTQA</sequence>
<dbReference type="AlphaFoldDB" id="A0A1B6H8G2"/>
<proteinExistence type="predicted"/>
<accession>A0A1B6H8G2</accession>
<feature type="region of interest" description="Disordered" evidence="1">
    <location>
        <begin position="91"/>
        <end position="160"/>
    </location>
</feature>
<dbReference type="EMBL" id="GECU01036709">
    <property type="protein sequence ID" value="JAS70997.1"/>
    <property type="molecule type" value="Transcribed_RNA"/>
</dbReference>
<gene>
    <name evidence="2" type="ORF">g.8323</name>
</gene>
<feature type="compositionally biased region" description="Polar residues" evidence="1">
    <location>
        <begin position="148"/>
        <end position="160"/>
    </location>
</feature>
<name>A0A1B6H8G2_9HEMI</name>